<gene>
    <name evidence="11" type="primary">mscS_2</name>
    <name evidence="11" type="ORF">SAMEA104719789_01436</name>
</gene>
<keyword evidence="12" id="KW-1185">Reference proteome</keyword>
<evidence type="ECO:0000256" key="7">
    <source>
        <dbReference type="SAM" id="Phobius"/>
    </source>
</evidence>
<name>A0A383U496_9FLAO</name>
<dbReference type="InterPro" id="IPR006686">
    <property type="entry name" value="MscS_channel_CS"/>
</dbReference>
<evidence type="ECO:0000313" key="12">
    <source>
        <dbReference type="Proteomes" id="UP000262142"/>
    </source>
</evidence>
<evidence type="ECO:0000256" key="5">
    <source>
        <dbReference type="ARBA" id="ARBA00022989"/>
    </source>
</evidence>
<comment type="subcellular location">
    <subcellularLocation>
        <location evidence="1">Cell membrane</location>
        <topology evidence="1">Multi-pass membrane protein</topology>
    </subcellularLocation>
</comment>
<feature type="domain" description="Mechanosensitive ion channel MscS C-terminal" evidence="9">
    <location>
        <begin position="193"/>
        <end position="275"/>
    </location>
</feature>
<evidence type="ECO:0000259" key="9">
    <source>
        <dbReference type="Pfam" id="PF21082"/>
    </source>
</evidence>
<keyword evidence="6 7" id="KW-0472">Membrane</keyword>
<dbReference type="Gene3D" id="1.10.287.1260">
    <property type="match status" value="1"/>
</dbReference>
<dbReference type="InterPro" id="IPR045275">
    <property type="entry name" value="MscS_archaea/bacteria_type"/>
</dbReference>
<dbReference type="InterPro" id="IPR049278">
    <property type="entry name" value="MS_channel_C"/>
</dbReference>
<evidence type="ECO:0000259" key="8">
    <source>
        <dbReference type="Pfam" id="PF00924"/>
    </source>
</evidence>
<dbReference type="RefSeq" id="WP_245952956.1">
    <property type="nucleotide sequence ID" value="NZ_UNSC01000007.1"/>
</dbReference>
<feature type="transmembrane region" description="Helical" evidence="7">
    <location>
        <begin position="73"/>
        <end position="96"/>
    </location>
</feature>
<dbReference type="Pfam" id="PF05552">
    <property type="entry name" value="MS_channel_1st_1"/>
    <property type="match status" value="1"/>
</dbReference>
<dbReference type="SUPFAM" id="SSF82689">
    <property type="entry name" value="Mechanosensitive channel protein MscS (YggB), C-terminal domain"/>
    <property type="match status" value="1"/>
</dbReference>
<dbReference type="EMBL" id="UNSC01000007">
    <property type="protein sequence ID" value="SZD73981.1"/>
    <property type="molecule type" value="Genomic_DNA"/>
</dbReference>
<keyword evidence="5 7" id="KW-1133">Transmembrane helix</keyword>
<dbReference type="Pfam" id="PF21088">
    <property type="entry name" value="MS_channel_1st"/>
    <property type="match status" value="1"/>
</dbReference>
<proteinExistence type="inferred from homology"/>
<evidence type="ECO:0000256" key="6">
    <source>
        <dbReference type="ARBA" id="ARBA00023136"/>
    </source>
</evidence>
<keyword evidence="4 7" id="KW-0812">Transmembrane</keyword>
<dbReference type="GO" id="GO:0008381">
    <property type="term" value="F:mechanosensitive monoatomic ion channel activity"/>
    <property type="evidence" value="ECO:0007669"/>
    <property type="project" value="InterPro"/>
</dbReference>
<dbReference type="Pfam" id="PF21082">
    <property type="entry name" value="MS_channel_3rd"/>
    <property type="match status" value="1"/>
</dbReference>
<feature type="transmembrane region" description="Helical" evidence="7">
    <location>
        <begin position="31"/>
        <end position="52"/>
    </location>
</feature>
<dbReference type="InterPro" id="IPR049142">
    <property type="entry name" value="MS_channel_1st"/>
</dbReference>
<evidence type="ECO:0000256" key="2">
    <source>
        <dbReference type="ARBA" id="ARBA00008017"/>
    </source>
</evidence>
<dbReference type="SUPFAM" id="SSF50182">
    <property type="entry name" value="Sm-like ribonucleoproteins"/>
    <property type="match status" value="1"/>
</dbReference>
<evidence type="ECO:0000256" key="1">
    <source>
        <dbReference type="ARBA" id="ARBA00004651"/>
    </source>
</evidence>
<dbReference type="GO" id="GO:0005886">
    <property type="term" value="C:plasma membrane"/>
    <property type="evidence" value="ECO:0007669"/>
    <property type="project" value="UniProtKB-SubCell"/>
</dbReference>
<dbReference type="PANTHER" id="PTHR30221:SF1">
    <property type="entry name" value="SMALL-CONDUCTANCE MECHANOSENSITIVE CHANNEL"/>
    <property type="match status" value="1"/>
</dbReference>
<dbReference type="Gene3D" id="2.30.30.60">
    <property type="match status" value="1"/>
</dbReference>
<comment type="similarity">
    <text evidence="2">Belongs to the MscS (TC 1.A.23) family.</text>
</comment>
<dbReference type="SUPFAM" id="SSF82861">
    <property type="entry name" value="Mechanosensitive channel protein MscS (YggB), transmembrane region"/>
    <property type="match status" value="1"/>
</dbReference>
<evidence type="ECO:0000313" key="11">
    <source>
        <dbReference type="EMBL" id="SZD73981.1"/>
    </source>
</evidence>
<dbReference type="InterPro" id="IPR011066">
    <property type="entry name" value="MscS_channel_C_sf"/>
</dbReference>
<dbReference type="Proteomes" id="UP000262142">
    <property type="component" value="Unassembled WGS sequence"/>
</dbReference>
<dbReference type="AlphaFoldDB" id="A0A383U496"/>
<feature type="domain" description="Mechanosensitive ion channel transmembrane helices 2/3" evidence="10">
    <location>
        <begin position="79"/>
        <end position="119"/>
    </location>
</feature>
<dbReference type="InterPro" id="IPR010920">
    <property type="entry name" value="LSM_dom_sf"/>
</dbReference>
<feature type="domain" description="Mechanosensitive ion channel MscS" evidence="8">
    <location>
        <begin position="121"/>
        <end position="187"/>
    </location>
</feature>
<dbReference type="PANTHER" id="PTHR30221">
    <property type="entry name" value="SMALL-CONDUCTANCE MECHANOSENSITIVE CHANNEL"/>
    <property type="match status" value="1"/>
</dbReference>
<evidence type="ECO:0000259" key="10">
    <source>
        <dbReference type="Pfam" id="PF21088"/>
    </source>
</evidence>
<dbReference type="PROSITE" id="PS01246">
    <property type="entry name" value="UPF0003"/>
    <property type="match status" value="1"/>
</dbReference>
<dbReference type="InterPro" id="IPR006685">
    <property type="entry name" value="MscS_channel_2nd"/>
</dbReference>
<dbReference type="Pfam" id="PF00924">
    <property type="entry name" value="MS_channel_2nd"/>
    <property type="match status" value="1"/>
</dbReference>
<reference evidence="11 12" key="1">
    <citation type="submission" date="2018-09" db="EMBL/GenBank/DDBJ databases">
        <authorList>
            <consortium name="Pathogen Informatics"/>
        </authorList>
    </citation>
    <scope>NUCLEOTIDE SEQUENCE [LARGE SCALE GENOMIC DNA]</scope>
    <source>
        <strain evidence="11 12">OH-22767</strain>
    </source>
</reference>
<organism evidence="11 12">
    <name type="scientific">Candidatus Ornithobacterium hominis</name>
    <dbReference type="NCBI Taxonomy" id="2497989"/>
    <lineage>
        <taxon>Bacteria</taxon>
        <taxon>Pseudomonadati</taxon>
        <taxon>Bacteroidota</taxon>
        <taxon>Flavobacteriia</taxon>
        <taxon>Flavobacteriales</taxon>
        <taxon>Weeksellaceae</taxon>
        <taxon>Ornithobacterium</taxon>
    </lineage>
</organism>
<dbReference type="InterPro" id="IPR011014">
    <property type="entry name" value="MscS_channel_TM-2"/>
</dbReference>
<accession>A0A383U496</accession>
<evidence type="ECO:0000256" key="3">
    <source>
        <dbReference type="ARBA" id="ARBA00022475"/>
    </source>
</evidence>
<keyword evidence="3" id="KW-1003">Cell membrane</keyword>
<dbReference type="InterPro" id="IPR008910">
    <property type="entry name" value="MSC_TM_helix"/>
</dbReference>
<protein>
    <submittedName>
        <fullName evidence="11">Small-conductance mechanosensitive channel</fullName>
    </submittedName>
</protein>
<feature type="transmembrane region" description="Helical" evidence="7">
    <location>
        <begin position="102"/>
        <end position="134"/>
    </location>
</feature>
<sequence length="301" mass="33798">MQENTQNIMSGTENLDFNVLNWDWNNMSDKIFTYGLQTIGAILIMIVGFWLAERLSKIIIIGLRRPNISISMLNFIKSLISIIFKVLVLLVALSTVGFEVTAFIALLGGLAVGVGMALQGSLSNLAGGILILLFKPFKIGDYIQSLDKKGTVTEITVLQTVLLTPDMRTVILPNGNVFNNPIENYSKHGMRRVEIKIGIGYDDDFDKAKEILLEVFKNEPLILDEKDYVLEIDEFGDSSVNLAMYGYARAENYLKAKWKLNRSAKKALDENGFSIPFPQRDLHLVTVDNKKAQFKINQENN</sequence>
<dbReference type="InterPro" id="IPR023408">
    <property type="entry name" value="MscS_beta-dom_sf"/>
</dbReference>
<evidence type="ECO:0000256" key="4">
    <source>
        <dbReference type="ARBA" id="ARBA00022692"/>
    </source>
</evidence>
<dbReference type="Gene3D" id="3.30.70.100">
    <property type="match status" value="1"/>
</dbReference>